<dbReference type="SUPFAM" id="SSF52374">
    <property type="entry name" value="Nucleotidylyl transferase"/>
    <property type="match status" value="1"/>
</dbReference>
<organism evidence="1 2">
    <name type="scientific">Candidatus Uhrbacteria bacterium RIFOXYB2_FULL_57_15</name>
    <dbReference type="NCBI Taxonomy" id="1802422"/>
    <lineage>
        <taxon>Bacteria</taxon>
        <taxon>Candidatus Uhriibacteriota</taxon>
    </lineage>
</organism>
<dbReference type="EMBL" id="MGFE01000019">
    <property type="protein sequence ID" value="OGL98549.1"/>
    <property type="molecule type" value="Genomic_DNA"/>
</dbReference>
<comment type="caution">
    <text evidence="1">The sequence shown here is derived from an EMBL/GenBank/DDBJ whole genome shotgun (WGS) entry which is preliminary data.</text>
</comment>
<accession>A0A1F7W700</accession>
<evidence type="ECO:0000313" key="1">
    <source>
        <dbReference type="EMBL" id="OGL98549.1"/>
    </source>
</evidence>
<dbReference type="PANTHER" id="PTHR31285">
    <property type="entry name" value="NICOTINAMIDE MONONUCLEOTIDE ADENYLYLTRANSFERASE"/>
    <property type="match status" value="1"/>
</dbReference>
<dbReference type="AlphaFoldDB" id="A0A1F7W700"/>
<name>A0A1F7W700_9BACT</name>
<dbReference type="PANTHER" id="PTHR31285:SF0">
    <property type="entry name" value="NICOTINAMIDE MONONUCLEOTIDE ADENYLYLTRANSFERASE"/>
    <property type="match status" value="1"/>
</dbReference>
<proteinExistence type="predicted"/>
<gene>
    <name evidence="1" type="ORF">A2304_04240</name>
</gene>
<evidence type="ECO:0000313" key="2">
    <source>
        <dbReference type="Proteomes" id="UP000176501"/>
    </source>
</evidence>
<sequence length="411" mass="45019">MEYDDAAVEKLIEGDKIRRAARACVRELRATPWLVYAVTTGACGELVPMLWQPTGASGNVLGTRFTYAEQETAEFLGFEPEGFVSESTACHLAAAAYYQGRKLAAKRGLNENDVMGVGMTAAVTTGRERRGSDQVIIAIRTLHGFWTVAALLNKPACAADAEEHRVEQGNLADLMVLDTILATAGVNQVGIPVNRIARCDELMAGGTLSPQCEPYLDGSNRPVYGQVIMPDGTMLDPSVLEPARWILFPGSFNPVTYAHDEIARAIEVATGKRVMFQITRAHPNKMVTDGDMVARAQQLRYRWPVILLEGDGLYVEKARRFPGMEMLVGADAVLEMLNERHYGGRIGLEAALEEMLRLGTGFHVNGRLCADGTYRECDQLPMPPRYAGMLHPFSRRLDVSSSTRRLAGATV</sequence>
<dbReference type="GO" id="GO:0016887">
    <property type="term" value="F:ATP hydrolysis activity"/>
    <property type="evidence" value="ECO:0007669"/>
    <property type="project" value="TreeGrafter"/>
</dbReference>
<dbReference type="GO" id="GO:0000309">
    <property type="term" value="F:nicotinamide-nucleotide adenylyltransferase activity"/>
    <property type="evidence" value="ECO:0007669"/>
    <property type="project" value="TreeGrafter"/>
</dbReference>
<dbReference type="InterPro" id="IPR036653">
    <property type="entry name" value="CinA-like_C"/>
</dbReference>
<dbReference type="SUPFAM" id="SSF142433">
    <property type="entry name" value="CinA-like"/>
    <property type="match status" value="1"/>
</dbReference>
<dbReference type="Proteomes" id="UP000176501">
    <property type="component" value="Unassembled WGS sequence"/>
</dbReference>
<reference evidence="1 2" key="1">
    <citation type="journal article" date="2016" name="Nat. Commun.">
        <title>Thousands of microbial genomes shed light on interconnected biogeochemical processes in an aquifer system.</title>
        <authorList>
            <person name="Anantharaman K."/>
            <person name="Brown C.T."/>
            <person name="Hug L.A."/>
            <person name="Sharon I."/>
            <person name="Castelle C.J."/>
            <person name="Probst A.J."/>
            <person name="Thomas B.C."/>
            <person name="Singh A."/>
            <person name="Wilkins M.J."/>
            <person name="Karaoz U."/>
            <person name="Brodie E.L."/>
            <person name="Williams K.H."/>
            <person name="Hubbard S.S."/>
            <person name="Banfield J.F."/>
        </authorList>
    </citation>
    <scope>NUCLEOTIDE SEQUENCE [LARGE SCALE GENOMIC DNA]</scope>
</reference>
<evidence type="ECO:0008006" key="3">
    <source>
        <dbReference type="Google" id="ProtNLM"/>
    </source>
</evidence>
<protein>
    <recommendedName>
        <fullName evidence="3">Cytidyltransferase-like domain-containing protein</fullName>
    </recommendedName>
</protein>
<dbReference type="GO" id="GO:0005737">
    <property type="term" value="C:cytoplasm"/>
    <property type="evidence" value="ECO:0007669"/>
    <property type="project" value="TreeGrafter"/>
</dbReference>